<evidence type="ECO:0000313" key="3">
    <source>
        <dbReference type="EMBL" id="MCW3488010.1"/>
    </source>
</evidence>
<proteinExistence type="predicted"/>
<evidence type="ECO:0000259" key="2">
    <source>
        <dbReference type="Pfam" id="PF13568"/>
    </source>
</evidence>
<evidence type="ECO:0000313" key="4">
    <source>
        <dbReference type="Proteomes" id="UP001207742"/>
    </source>
</evidence>
<comment type="caution">
    <text evidence="3">The sequence shown here is derived from an EMBL/GenBank/DDBJ whole genome shotgun (WGS) entry which is preliminary data.</text>
</comment>
<organism evidence="3 4">
    <name type="scientific">Chitinophaga nivalis</name>
    <dbReference type="NCBI Taxonomy" id="2991709"/>
    <lineage>
        <taxon>Bacteria</taxon>
        <taxon>Pseudomonadati</taxon>
        <taxon>Bacteroidota</taxon>
        <taxon>Chitinophagia</taxon>
        <taxon>Chitinophagales</taxon>
        <taxon>Chitinophagaceae</taxon>
        <taxon>Chitinophaga</taxon>
    </lineage>
</organism>
<evidence type="ECO:0000256" key="1">
    <source>
        <dbReference type="SAM" id="SignalP"/>
    </source>
</evidence>
<name>A0ABT3IVL2_9BACT</name>
<dbReference type="Proteomes" id="UP001207742">
    <property type="component" value="Unassembled WGS sequence"/>
</dbReference>
<feature type="domain" description="Outer membrane protein beta-barrel" evidence="2">
    <location>
        <begin position="21"/>
        <end position="205"/>
    </location>
</feature>
<keyword evidence="1" id="KW-0732">Signal</keyword>
<keyword evidence="4" id="KW-1185">Reference proteome</keyword>
<dbReference type="InterPro" id="IPR025665">
    <property type="entry name" value="Beta-barrel_OMP_2"/>
</dbReference>
<accession>A0ABT3IVL2</accession>
<dbReference type="Pfam" id="PF13568">
    <property type="entry name" value="OMP_b-brl_2"/>
    <property type="match status" value="1"/>
</dbReference>
<feature type="chain" id="PRO_5047057187" evidence="1">
    <location>
        <begin position="21"/>
        <end position="230"/>
    </location>
</feature>
<dbReference type="EMBL" id="JAPDNS010000002">
    <property type="protein sequence ID" value="MCW3488010.1"/>
    <property type="molecule type" value="Genomic_DNA"/>
</dbReference>
<reference evidence="3 4" key="1">
    <citation type="submission" date="2022-10" db="EMBL/GenBank/DDBJ databases">
        <title>Chitinophaga nivalis PC15 sp. nov., isolated from Pyeongchang county, South Korea.</title>
        <authorList>
            <person name="Trinh H.N."/>
        </authorList>
    </citation>
    <scope>NUCLEOTIDE SEQUENCE [LARGE SCALE GENOMIC DNA]</scope>
    <source>
        <strain evidence="3 4">PC14</strain>
    </source>
</reference>
<dbReference type="RefSeq" id="WP_264734818.1">
    <property type="nucleotide sequence ID" value="NZ_JAPDNR010000001.1"/>
</dbReference>
<sequence>MKFVTIAVAAALLVAATSNAQVSLGLRGGYVNARMDAKTSGSNSRTLQTSPLDKWQAGFYLNVPLVKNLYLQPGLSYIVKGAKLDNTPQFSDVKLPGVSAIKLRYLELPVNLVYKVPVSFGKIVAGAGPYVSYCLRGSYDLSVYDAGEEWQKSTQEVDFRQFPNVKTTQLSLQRWDAGINFLAGVELNCFVTLGVNYSLGLMDIDKAANSRIRQHYLGVNIGVLLDREDW</sequence>
<gene>
    <name evidence="3" type="ORF">OL497_29225</name>
</gene>
<protein>
    <submittedName>
        <fullName evidence="3">PorT family protein</fullName>
    </submittedName>
</protein>
<feature type="signal peptide" evidence="1">
    <location>
        <begin position="1"/>
        <end position="20"/>
    </location>
</feature>